<dbReference type="EnsemblPlants" id="AET7Gv20472500.16">
    <property type="protein sequence ID" value="AET7Gv20472500.16"/>
    <property type="gene ID" value="AET7Gv20472500"/>
</dbReference>
<accession>A0A453R5S7</accession>
<sequence length="49" mass="5357">TLLDRAQPDLTGLFAHVQFVNGPMPNLPKVDVSLDPVKELSRVISEGKN</sequence>
<reference evidence="1" key="5">
    <citation type="journal article" date="2021" name="G3 (Bethesda)">
        <title>Aegilops tauschii genome assembly Aet v5.0 features greater sequence contiguity and improved annotation.</title>
        <authorList>
            <person name="Wang L."/>
            <person name="Zhu T."/>
            <person name="Rodriguez J.C."/>
            <person name="Deal K.R."/>
            <person name="Dubcovsky J."/>
            <person name="McGuire P.E."/>
            <person name="Lux T."/>
            <person name="Spannagl M."/>
            <person name="Mayer K.F.X."/>
            <person name="Baldrich P."/>
            <person name="Meyers B.C."/>
            <person name="Huo N."/>
            <person name="Gu Y.Q."/>
            <person name="Zhou H."/>
            <person name="Devos K.M."/>
            <person name="Bennetzen J.L."/>
            <person name="Unver T."/>
            <person name="Budak H."/>
            <person name="Gulick P.J."/>
            <person name="Galiba G."/>
            <person name="Kalapos B."/>
            <person name="Nelson D.R."/>
            <person name="Li P."/>
            <person name="You F.M."/>
            <person name="Luo M.C."/>
            <person name="Dvorak J."/>
        </authorList>
    </citation>
    <scope>NUCLEOTIDE SEQUENCE [LARGE SCALE GENOMIC DNA]</scope>
    <source>
        <strain evidence="1">cv. AL8/78</strain>
    </source>
</reference>
<keyword evidence="2" id="KW-1185">Reference proteome</keyword>
<name>A0A453R5S7_AEGTS</name>
<dbReference type="AlphaFoldDB" id="A0A453R5S7"/>
<reference evidence="1" key="3">
    <citation type="journal article" date="2017" name="Nature">
        <title>Genome sequence of the progenitor of the wheat D genome Aegilops tauschii.</title>
        <authorList>
            <person name="Luo M.C."/>
            <person name="Gu Y.Q."/>
            <person name="Puiu D."/>
            <person name="Wang H."/>
            <person name="Twardziok S.O."/>
            <person name="Deal K.R."/>
            <person name="Huo N."/>
            <person name="Zhu T."/>
            <person name="Wang L."/>
            <person name="Wang Y."/>
            <person name="McGuire P.E."/>
            <person name="Liu S."/>
            <person name="Long H."/>
            <person name="Ramasamy R.K."/>
            <person name="Rodriguez J.C."/>
            <person name="Van S.L."/>
            <person name="Yuan L."/>
            <person name="Wang Z."/>
            <person name="Xia Z."/>
            <person name="Xiao L."/>
            <person name="Anderson O.D."/>
            <person name="Ouyang S."/>
            <person name="Liang Y."/>
            <person name="Zimin A.V."/>
            <person name="Pertea G."/>
            <person name="Qi P."/>
            <person name="Bennetzen J.L."/>
            <person name="Dai X."/>
            <person name="Dawson M.W."/>
            <person name="Muller H.G."/>
            <person name="Kugler K."/>
            <person name="Rivarola-Duarte L."/>
            <person name="Spannagl M."/>
            <person name="Mayer K.F.X."/>
            <person name="Lu F.H."/>
            <person name="Bevan M.W."/>
            <person name="Leroy P."/>
            <person name="Li P."/>
            <person name="You F.M."/>
            <person name="Sun Q."/>
            <person name="Liu Z."/>
            <person name="Lyons E."/>
            <person name="Wicker T."/>
            <person name="Salzberg S.L."/>
            <person name="Devos K.M."/>
            <person name="Dvorak J."/>
        </authorList>
    </citation>
    <scope>NUCLEOTIDE SEQUENCE [LARGE SCALE GENOMIC DNA]</scope>
    <source>
        <strain evidence="1">cv. AL8/78</strain>
    </source>
</reference>
<dbReference type="EnsemblPlants" id="AET7Gv20472500.3">
    <property type="protein sequence ID" value="AET7Gv20472500.3"/>
    <property type="gene ID" value="AET7Gv20472500"/>
</dbReference>
<evidence type="ECO:0000313" key="2">
    <source>
        <dbReference type="Proteomes" id="UP000015105"/>
    </source>
</evidence>
<dbReference type="EnsemblPlants" id="AET7Gv20472500.9">
    <property type="protein sequence ID" value="AET7Gv20472500.9"/>
    <property type="gene ID" value="AET7Gv20472500"/>
</dbReference>
<dbReference type="Proteomes" id="UP000015105">
    <property type="component" value="Chromosome 7D"/>
</dbReference>
<evidence type="ECO:0000313" key="1">
    <source>
        <dbReference type="EnsemblPlants" id="AET7Gv20472500.16"/>
    </source>
</evidence>
<organism evidence="1 2">
    <name type="scientific">Aegilops tauschii subsp. strangulata</name>
    <name type="common">Goatgrass</name>
    <dbReference type="NCBI Taxonomy" id="200361"/>
    <lineage>
        <taxon>Eukaryota</taxon>
        <taxon>Viridiplantae</taxon>
        <taxon>Streptophyta</taxon>
        <taxon>Embryophyta</taxon>
        <taxon>Tracheophyta</taxon>
        <taxon>Spermatophyta</taxon>
        <taxon>Magnoliopsida</taxon>
        <taxon>Liliopsida</taxon>
        <taxon>Poales</taxon>
        <taxon>Poaceae</taxon>
        <taxon>BOP clade</taxon>
        <taxon>Pooideae</taxon>
        <taxon>Triticodae</taxon>
        <taxon>Triticeae</taxon>
        <taxon>Triticinae</taxon>
        <taxon>Aegilops</taxon>
    </lineage>
</organism>
<dbReference type="Gramene" id="AET7Gv20472500.16">
    <property type="protein sequence ID" value="AET7Gv20472500.16"/>
    <property type="gene ID" value="AET7Gv20472500"/>
</dbReference>
<proteinExistence type="predicted"/>
<protein>
    <submittedName>
        <fullName evidence="1">Uncharacterized protein</fullName>
    </submittedName>
</protein>
<reference evidence="1" key="4">
    <citation type="submission" date="2019-03" db="UniProtKB">
        <authorList>
            <consortium name="EnsemblPlants"/>
        </authorList>
    </citation>
    <scope>IDENTIFICATION</scope>
</reference>
<reference evidence="2" key="2">
    <citation type="journal article" date="2017" name="Nat. Plants">
        <title>The Aegilops tauschii genome reveals multiple impacts of transposons.</title>
        <authorList>
            <person name="Zhao G."/>
            <person name="Zou C."/>
            <person name="Li K."/>
            <person name="Wang K."/>
            <person name="Li T."/>
            <person name="Gao L."/>
            <person name="Zhang X."/>
            <person name="Wang H."/>
            <person name="Yang Z."/>
            <person name="Liu X."/>
            <person name="Jiang W."/>
            <person name="Mao L."/>
            <person name="Kong X."/>
            <person name="Jiao Y."/>
            <person name="Jia J."/>
        </authorList>
    </citation>
    <scope>NUCLEOTIDE SEQUENCE [LARGE SCALE GENOMIC DNA]</scope>
    <source>
        <strain evidence="2">cv. AL8/78</strain>
    </source>
</reference>
<dbReference type="Gramene" id="AET7Gv20472500.3">
    <property type="protein sequence ID" value="AET7Gv20472500.3"/>
    <property type="gene ID" value="AET7Gv20472500"/>
</dbReference>
<reference evidence="2" key="1">
    <citation type="journal article" date="2014" name="Science">
        <title>Ancient hybridizations among the ancestral genomes of bread wheat.</title>
        <authorList>
            <consortium name="International Wheat Genome Sequencing Consortium,"/>
            <person name="Marcussen T."/>
            <person name="Sandve S.R."/>
            <person name="Heier L."/>
            <person name="Spannagl M."/>
            <person name="Pfeifer M."/>
            <person name="Jakobsen K.S."/>
            <person name="Wulff B.B."/>
            <person name="Steuernagel B."/>
            <person name="Mayer K.F."/>
            <person name="Olsen O.A."/>
        </authorList>
    </citation>
    <scope>NUCLEOTIDE SEQUENCE [LARGE SCALE GENOMIC DNA]</scope>
    <source>
        <strain evidence="2">cv. AL8/78</strain>
    </source>
</reference>
<dbReference type="Gramene" id="AET7Gv20472500.9">
    <property type="protein sequence ID" value="AET7Gv20472500.9"/>
    <property type="gene ID" value="AET7Gv20472500"/>
</dbReference>